<keyword evidence="2" id="KW-0378">Hydrolase</keyword>
<feature type="binding site" evidence="3">
    <location>
        <position position="52"/>
    </location>
    <ligand>
        <name>Mg(2+)</name>
        <dbReference type="ChEBI" id="CHEBI:18420"/>
        <label>1</label>
    </ligand>
</feature>
<feature type="binding site" evidence="3">
    <location>
        <position position="53"/>
    </location>
    <ligand>
        <name>Mg(2+)</name>
        <dbReference type="ChEBI" id="CHEBI:18420"/>
        <label>1</label>
    </ligand>
</feature>
<dbReference type="InterPro" id="IPR050792">
    <property type="entry name" value="ADP-ribosylglycohydrolase"/>
</dbReference>
<evidence type="ECO:0000256" key="2">
    <source>
        <dbReference type="ARBA" id="ARBA00022801"/>
    </source>
</evidence>
<feature type="binding site" evidence="3">
    <location>
        <position position="267"/>
    </location>
    <ligand>
        <name>Mg(2+)</name>
        <dbReference type="ChEBI" id="CHEBI:18420"/>
        <label>1</label>
    </ligand>
</feature>
<dbReference type="AlphaFoldDB" id="A0A8J3VHP6"/>
<dbReference type="EMBL" id="BONY01000027">
    <property type="protein sequence ID" value="GIH06492.1"/>
    <property type="molecule type" value="Genomic_DNA"/>
</dbReference>
<dbReference type="GO" id="GO:0016787">
    <property type="term" value="F:hydrolase activity"/>
    <property type="evidence" value="ECO:0007669"/>
    <property type="project" value="UniProtKB-KW"/>
</dbReference>
<gene>
    <name evidence="4" type="ORF">Rhe02_45590</name>
</gene>
<sequence length="314" mass="32623">MAGALLGVHAGDALGATVEFSPWSAIRASYPDGPREIVGGGAFGWPPGHATDDTDLTRAVLLAYLESGDEDVVRSSARHMLDWLEGRWPGRAQGSNPRDVGRATLTGLRRFAASGDPYTSGCGQGQAGNGSLMRCIPTALAVPDRERRISESMQISGITHSDTRCTVACAAYNEMAAALLEGQPPAEAVAIGQTTAQELGSKPVADAIGYGSQLKPAMLVLTGQTFLEDDAAGYVLDSLSLAVAAVLDERPFPDVVVDIVRLGNDADTNGAIAGGLLGARDGAAAIPPRWVSLLQFEEEFHAAATVLAVRRSAA</sequence>
<dbReference type="Proteomes" id="UP000612899">
    <property type="component" value="Unassembled WGS sequence"/>
</dbReference>
<organism evidence="4 5">
    <name type="scientific">Rhizocola hellebori</name>
    <dbReference type="NCBI Taxonomy" id="1392758"/>
    <lineage>
        <taxon>Bacteria</taxon>
        <taxon>Bacillati</taxon>
        <taxon>Actinomycetota</taxon>
        <taxon>Actinomycetes</taxon>
        <taxon>Micromonosporales</taxon>
        <taxon>Micromonosporaceae</taxon>
        <taxon>Rhizocola</taxon>
    </lineage>
</organism>
<dbReference type="GO" id="GO:0046872">
    <property type="term" value="F:metal ion binding"/>
    <property type="evidence" value="ECO:0007669"/>
    <property type="project" value="UniProtKB-KW"/>
</dbReference>
<keyword evidence="3" id="KW-0460">Magnesium</keyword>
<protein>
    <submittedName>
        <fullName evidence="4">ADP-ribosylglycohydrolase</fullName>
    </submittedName>
</protein>
<comment type="similarity">
    <text evidence="1">Belongs to the ADP-ribosylglycohydrolase family.</text>
</comment>
<feature type="binding site" evidence="3">
    <location>
        <position position="265"/>
    </location>
    <ligand>
        <name>Mg(2+)</name>
        <dbReference type="ChEBI" id="CHEBI:18420"/>
        <label>1</label>
    </ligand>
</feature>
<name>A0A8J3VHP6_9ACTN</name>
<evidence type="ECO:0000256" key="3">
    <source>
        <dbReference type="PIRSR" id="PIRSR605502-1"/>
    </source>
</evidence>
<dbReference type="SUPFAM" id="SSF101478">
    <property type="entry name" value="ADP-ribosylglycohydrolase"/>
    <property type="match status" value="1"/>
</dbReference>
<proteinExistence type="inferred from homology"/>
<feature type="binding site" evidence="3">
    <location>
        <position position="268"/>
    </location>
    <ligand>
        <name>Mg(2+)</name>
        <dbReference type="ChEBI" id="CHEBI:18420"/>
        <label>1</label>
    </ligand>
</feature>
<dbReference type="PANTHER" id="PTHR16222:SF24">
    <property type="entry name" value="ADP-RIBOSYLHYDROLASE ARH3"/>
    <property type="match status" value="1"/>
</dbReference>
<evidence type="ECO:0000313" key="5">
    <source>
        <dbReference type="Proteomes" id="UP000612899"/>
    </source>
</evidence>
<comment type="cofactor">
    <cofactor evidence="3">
        <name>Mg(2+)</name>
        <dbReference type="ChEBI" id="CHEBI:18420"/>
    </cofactor>
    <text evidence="3">Binds 2 magnesium ions per subunit.</text>
</comment>
<keyword evidence="5" id="KW-1185">Reference proteome</keyword>
<accession>A0A8J3VHP6</accession>
<comment type="caution">
    <text evidence="4">The sequence shown here is derived from an EMBL/GenBank/DDBJ whole genome shotgun (WGS) entry which is preliminary data.</text>
</comment>
<keyword evidence="3" id="KW-0479">Metal-binding</keyword>
<reference evidence="4" key="1">
    <citation type="submission" date="2021-01" db="EMBL/GenBank/DDBJ databases">
        <title>Whole genome shotgun sequence of Rhizocola hellebori NBRC 109834.</title>
        <authorList>
            <person name="Komaki H."/>
            <person name="Tamura T."/>
        </authorList>
    </citation>
    <scope>NUCLEOTIDE SEQUENCE</scope>
    <source>
        <strain evidence="4">NBRC 109834</strain>
    </source>
</reference>
<dbReference type="InterPro" id="IPR036705">
    <property type="entry name" value="Ribosyl_crysJ1_sf"/>
</dbReference>
<dbReference type="Pfam" id="PF03747">
    <property type="entry name" value="ADP_ribosyl_GH"/>
    <property type="match status" value="1"/>
</dbReference>
<dbReference type="PANTHER" id="PTHR16222">
    <property type="entry name" value="ADP-RIBOSYLGLYCOHYDROLASE"/>
    <property type="match status" value="1"/>
</dbReference>
<evidence type="ECO:0000313" key="4">
    <source>
        <dbReference type="EMBL" id="GIH06492.1"/>
    </source>
</evidence>
<evidence type="ECO:0000256" key="1">
    <source>
        <dbReference type="ARBA" id="ARBA00010702"/>
    </source>
</evidence>
<feature type="binding site" evidence="3">
    <location>
        <position position="51"/>
    </location>
    <ligand>
        <name>Mg(2+)</name>
        <dbReference type="ChEBI" id="CHEBI:18420"/>
        <label>1</label>
    </ligand>
</feature>
<dbReference type="Gene3D" id="1.10.4080.10">
    <property type="entry name" value="ADP-ribosylation/Crystallin J1"/>
    <property type="match status" value="1"/>
</dbReference>
<dbReference type="InterPro" id="IPR005502">
    <property type="entry name" value="Ribosyl_crysJ1"/>
</dbReference>